<gene>
    <name evidence="3" type="ORF">SAMN05414137_1715</name>
</gene>
<feature type="transmembrane region" description="Helical" evidence="1">
    <location>
        <begin position="39"/>
        <end position="60"/>
    </location>
</feature>
<sequence>MRTDAPAPSHRQLPRALRDLAQRLREGEERGDASIETAIVFPFVILFTVMVVQAVMWYYAREVAQTAAREGVVAARTYGSNVNTGVARANEAATRLGGSALRSPHASPNGSSATRITITVTGQAQSLIPGVSGFSVSQSASAPVEKWNAR</sequence>
<evidence type="ECO:0000256" key="1">
    <source>
        <dbReference type="SAM" id="Phobius"/>
    </source>
</evidence>
<evidence type="ECO:0000313" key="4">
    <source>
        <dbReference type="Proteomes" id="UP000183015"/>
    </source>
</evidence>
<dbReference type="RefSeq" id="WP_082015105.1">
    <property type="nucleotide sequence ID" value="NZ_BBPN01000016.1"/>
</dbReference>
<name>A0A1H8BPN8_STRJI</name>
<dbReference type="eggNOG" id="COG4961">
    <property type="taxonomic scope" value="Bacteria"/>
</dbReference>
<keyword evidence="1" id="KW-0812">Transmembrane</keyword>
<dbReference type="Pfam" id="PF07811">
    <property type="entry name" value="TadE"/>
    <property type="match status" value="1"/>
</dbReference>
<keyword evidence="1" id="KW-0472">Membrane</keyword>
<dbReference type="InterPro" id="IPR012495">
    <property type="entry name" value="TadE-like_dom"/>
</dbReference>
<accession>A0A1H8BPN8</accession>
<dbReference type="EMBL" id="FOAZ01000071">
    <property type="protein sequence ID" value="SEM83877.1"/>
    <property type="molecule type" value="Genomic_DNA"/>
</dbReference>
<dbReference type="STRING" id="235985.SAMN05414137_1715"/>
<proteinExistence type="predicted"/>
<reference evidence="4" key="1">
    <citation type="submission" date="2016-10" db="EMBL/GenBank/DDBJ databases">
        <authorList>
            <person name="Varghese N."/>
        </authorList>
    </citation>
    <scope>NUCLEOTIDE SEQUENCE [LARGE SCALE GENOMIC DNA]</scope>
    <source>
        <strain evidence="4">DSM 45096 / BCRC 16803 / CGMCC 4.1857 / CIP 109030 / JCM 12277 / KCTC 19219 / NBRC 100920 / 33214</strain>
    </source>
</reference>
<dbReference type="OrthoDB" id="4220102at2"/>
<keyword evidence="4" id="KW-1185">Reference proteome</keyword>
<organism evidence="3 4">
    <name type="scientific">Streptacidiphilus jiangxiensis</name>
    <dbReference type="NCBI Taxonomy" id="235985"/>
    <lineage>
        <taxon>Bacteria</taxon>
        <taxon>Bacillati</taxon>
        <taxon>Actinomycetota</taxon>
        <taxon>Actinomycetes</taxon>
        <taxon>Kitasatosporales</taxon>
        <taxon>Streptomycetaceae</taxon>
        <taxon>Streptacidiphilus</taxon>
    </lineage>
</organism>
<dbReference type="AlphaFoldDB" id="A0A1H8BPN8"/>
<evidence type="ECO:0000313" key="3">
    <source>
        <dbReference type="EMBL" id="SEM83877.1"/>
    </source>
</evidence>
<dbReference type="Proteomes" id="UP000183015">
    <property type="component" value="Unassembled WGS sequence"/>
</dbReference>
<keyword evidence="1" id="KW-1133">Transmembrane helix</keyword>
<feature type="domain" description="TadE-like" evidence="2">
    <location>
        <begin position="31"/>
        <end position="71"/>
    </location>
</feature>
<evidence type="ECO:0000259" key="2">
    <source>
        <dbReference type="Pfam" id="PF07811"/>
    </source>
</evidence>
<protein>
    <submittedName>
        <fullName evidence="3">TadE-like protein</fullName>
    </submittedName>
</protein>